<sequence>MRDYDDEEEADDDDRDRRREEDRPLGPPLTLAAPLVDRPPSDKLRLFRQSNLVCIEPTPFDPETYEAEQEELEDETGQKRVRLRNAIRCREVVGPDGEVTKESNARFVRWSDGSLQLLLGDEVLDVTENDMRMDHNYLFVRHQGMIQGQASLATKIAFRPASLNSTFHKRLAAAVEKRHTKTFRVRHTSTVVDPKKEKAEREKAEEMRIRNREGLARRQDREMRKYSGNASLREPGPRAGISAQYLESIEEEADYEGDGMTATDRARQALQRSRRVDEQAEREAERRLANAKRAEPPPGREPTTKRPHQGHGRAVSDDEEEEVSDAEMKDFIVESDEEEERGRNQKRRRGIVLSDDDED</sequence>
<dbReference type="InterPro" id="IPR007149">
    <property type="entry name" value="Leo1"/>
</dbReference>
<reference evidence="2 3" key="1">
    <citation type="journal article" date="2024" name="Nat. Commun.">
        <title>Phylogenomics reveals the evolutionary origins of lichenization in chlorophyte algae.</title>
        <authorList>
            <person name="Puginier C."/>
            <person name="Libourel C."/>
            <person name="Otte J."/>
            <person name="Skaloud P."/>
            <person name="Haon M."/>
            <person name="Grisel S."/>
            <person name="Petersen M."/>
            <person name="Berrin J.G."/>
            <person name="Delaux P.M."/>
            <person name="Dal Grande F."/>
            <person name="Keller J."/>
        </authorList>
    </citation>
    <scope>NUCLEOTIDE SEQUENCE [LARGE SCALE GENOMIC DNA]</scope>
    <source>
        <strain evidence="2 3">SAG 2043</strain>
    </source>
</reference>
<accession>A0AAW1QFL6</accession>
<keyword evidence="3" id="KW-1185">Reference proteome</keyword>
<evidence type="ECO:0000256" key="1">
    <source>
        <dbReference type="SAM" id="MobiDB-lite"/>
    </source>
</evidence>
<organism evidence="2 3">
    <name type="scientific">[Myrmecia] bisecta</name>
    <dbReference type="NCBI Taxonomy" id="41462"/>
    <lineage>
        <taxon>Eukaryota</taxon>
        <taxon>Viridiplantae</taxon>
        <taxon>Chlorophyta</taxon>
        <taxon>core chlorophytes</taxon>
        <taxon>Trebouxiophyceae</taxon>
        <taxon>Trebouxiales</taxon>
        <taxon>Trebouxiaceae</taxon>
        <taxon>Myrmecia</taxon>
    </lineage>
</organism>
<feature type="region of interest" description="Disordered" evidence="1">
    <location>
        <begin position="1"/>
        <end position="37"/>
    </location>
</feature>
<dbReference type="PANTHER" id="PTHR23146:SF0">
    <property type="entry name" value="RNA POLYMERASE-ASSOCIATED PROTEIN LEO1"/>
    <property type="match status" value="1"/>
</dbReference>
<dbReference type="AlphaFoldDB" id="A0AAW1QFL6"/>
<dbReference type="PANTHER" id="PTHR23146">
    <property type="entry name" value="LEO1 PROTEIN"/>
    <property type="match status" value="1"/>
</dbReference>
<feature type="region of interest" description="Disordered" evidence="1">
    <location>
        <begin position="191"/>
        <end position="240"/>
    </location>
</feature>
<evidence type="ECO:0000313" key="3">
    <source>
        <dbReference type="Proteomes" id="UP001489004"/>
    </source>
</evidence>
<dbReference type="GO" id="GO:1990269">
    <property type="term" value="F:RNA polymerase II C-terminal domain phosphoserine binding"/>
    <property type="evidence" value="ECO:0007669"/>
    <property type="project" value="TreeGrafter"/>
</dbReference>
<feature type="region of interest" description="Disordered" evidence="1">
    <location>
        <begin position="254"/>
        <end position="359"/>
    </location>
</feature>
<comment type="caution">
    <text evidence="2">The sequence shown here is derived from an EMBL/GenBank/DDBJ whole genome shotgun (WGS) entry which is preliminary data.</text>
</comment>
<dbReference type="GO" id="GO:0006368">
    <property type="term" value="P:transcription elongation by RNA polymerase II"/>
    <property type="evidence" value="ECO:0007669"/>
    <property type="project" value="InterPro"/>
</dbReference>
<name>A0AAW1QFL6_9CHLO</name>
<feature type="compositionally biased region" description="Acidic residues" evidence="1">
    <location>
        <begin position="1"/>
        <end position="14"/>
    </location>
</feature>
<evidence type="ECO:0000313" key="2">
    <source>
        <dbReference type="EMBL" id="KAK9820209.1"/>
    </source>
</evidence>
<protein>
    <recommendedName>
        <fullName evidence="4">RNA polymerase-associated protein LEO1</fullName>
    </recommendedName>
</protein>
<proteinExistence type="predicted"/>
<dbReference type="GO" id="GO:0032968">
    <property type="term" value="P:positive regulation of transcription elongation by RNA polymerase II"/>
    <property type="evidence" value="ECO:0007669"/>
    <property type="project" value="TreeGrafter"/>
</dbReference>
<feature type="compositionally biased region" description="Basic and acidic residues" evidence="1">
    <location>
        <begin position="274"/>
        <end position="295"/>
    </location>
</feature>
<feature type="compositionally biased region" description="Basic and acidic residues" evidence="1">
    <location>
        <begin position="193"/>
        <end position="225"/>
    </location>
</feature>
<dbReference type="Proteomes" id="UP001489004">
    <property type="component" value="Unassembled WGS sequence"/>
</dbReference>
<feature type="compositionally biased region" description="Basic and acidic residues" evidence="1">
    <location>
        <begin position="15"/>
        <end position="24"/>
    </location>
</feature>
<dbReference type="GO" id="GO:0016593">
    <property type="term" value="C:Cdc73/Paf1 complex"/>
    <property type="evidence" value="ECO:0007669"/>
    <property type="project" value="InterPro"/>
</dbReference>
<evidence type="ECO:0008006" key="4">
    <source>
        <dbReference type="Google" id="ProtNLM"/>
    </source>
</evidence>
<dbReference type="EMBL" id="JALJOR010000003">
    <property type="protein sequence ID" value="KAK9820209.1"/>
    <property type="molecule type" value="Genomic_DNA"/>
</dbReference>
<dbReference type="Pfam" id="PF04004">
    <property type="entry name" value="Leo1"/>
    <property type="match status" value="1"/>
</dbReference>
<gene>
    <name evidence="2" type="ORF">WJX72_007517</name>
</gene>